<dbReference type="Gene3D" id="3.90.226.10">
    <property type="entry name" value="2-enoyl-CoA Hydratase, Chain A, domain 1"/>
    <property type="match status" value="1"/>
</dbReference>
<comment type="similarity">
    <text evidence="1">Belongs to the enoyl-CoA hydratase/isomerase family.</text>
</comment>
<proteinExistence type="inferred from homology"/>
<dbReference type="Pfam" id="PF00378">
    <property type="entry name" value="ECH_1"/>
    <property type="match status" value="1"/>
</dbReference>
<accession>A0A381ZZI4</accession>
<sequence length="264" mass="29181">MDYKKYKDLTVKKADRILTITLNRPDDLNAVSEDLHNDLSTIFIDTEFDDDVDVVILTGAGKAFCAGGDLKWLLRVHGNPVETAYTINHDRKVQNAMLDMEKPIIAKVNGPAIGLGCSLALFCDFIYATPRSKFADPHVSVGLVAGDGGCVIWPQLIGYARAKKYLLTGAQIGAKEALDIGLITEVIEEDKINEEVQALAERLRDGAKYSIRWTKTSINAGLKIMANSIIDRAAAFENITQLMEDHKIALEAFAKKEQPKFKQK</sequence>
<organism evidence="2">
    <name type="scientific">marine metagenome</name>
    <dbReference type="NCBI Taxonomy" id="408172"/>
    <lineage>
        <taxon>unclassified sequences</taxon>
        <taxon>metagenomes</taxon>
        <taxon>ecological metagenomes</taxon>
    </lineage>
</organism>
<dbReference type="AlphaFoldDB" id="A0A381ZZI4"/>
<evidence type="ECO:0008006" key="3">
    <source>
        <dbReference type="Google" id="ProtNLM"/>
    </source>
</evidence>
<dbReference type="PANTHER" id="PTHR43802">
    <property type="entry name" value="ENOYL-COA HYDRATASE"/>
    <property type="match status" value="1"/>
</dbReference>
<dbReference type="InterPro" id="IPR029045">
    <property type="entry name" value="ClpP/crotonase-like_dom_sf"/>
</dbReference>
<gene>
    <name evidence="2" type="ORF">METZ01_LOCUS147514</name>
</gene>
<dbReference type="Gene3D" id="1.10.12.10">
    <property type="entry name" value="Lyase 2-enoyl-coa Hydratase, Chain A, domain 2"/>
    <property type="match status" value="1"/>
</dbReference>
<dbReference type="SUPFAM" id="SSF52096">
    <property type="entry name" value="ClpP/crotonase"/>
    <property type="match status" value="1"/>
</dbReference>
<dbReference type="CDD" id="cd06558">
    <property type="entry name" value="crotonase-like"/>
    <property type="match status" value="1"/>
</dbReference>
<reference evidence="2" key="1">
    <citation type="submission" date="2018-05" db="EMBL/GenBank/DDBJ databases">
        <authorList>
            <person name="Lanie J.A."/>
            <person name="Ng W.-L."/>
            <person name="Kazmierczak K.M."/>
            <person name="Andrzejewski T.M."/>
            <person name="Davidsen T.M."/>
            <person name="Wayne K.J."/>
            <person name="Tettelin H."/>
            <person name="Glass J.I."/>
            <person name="Rusch D."/>
            <person name="Podicherti R."/>
            <person name="Tsui H.-C.T."/>
            <person name="Winkler M.E."/>
        </authorList>
    </citation>
    <scope>NUCLEOTIDE SEQUENCE</scope>
</reference>
<dbReference type="EMBL" id="UINC01023292">
    <property type="protein sequence ID" value="SVA94660.1"/>
    <property type="molecule type" value="Genomic_DNA"/>
</dbReference>
<protein>
    <recommendedName>
        <fullName evidence="3">Enoyl-CoA hydratase</fullName>
    </recommendedName>
</protein>
<dbReference type="InterPro" id="IPR014748">
    <property type="entry name" value="Enoyl-CoA_hydra_C"/>
</dbReference>
<dbReference type="PANTHER" id="PTHR43802:SF1">
    <property type="entry name" value="IP11341P-RELATED"/>
    <property type="match status" value="1"/>
</dbReference>
<name>A0A381ZZI4_9ZZZZ</name>
<evidence type="ECO:0000256" key="1">
    <source>
        <dbReference type="ARBA" id="ARBA00005254"/>
    </source>
</evidence>
<dbReference type="InterPro" id="IPR001753">
    <property type="entry name" value="Enoyl-CoA_hydra/iso"/>
</dbReference>
<evidence type="ECO:0000313" key="2">
    <source>
        <dbReference type="EMBL" id="SVA94660.1"/>
    </source>
</evidence>